<dbReference type="CDD" id="cd12797">
    <property type="entry name" value="M23_peptidase"/>
    <property type="match status" value="1"/>
</dbReference>
<evidence type="ECO:0000313" key="6">
    <source>
        <dbReference type="Proteomes" id="UP001224775"/>
    </source>
</evidence>
<reference evidence="5" key="1">
    <citation type="submission" date="2023-06" db="EMBL/GenBank/DDBJ databases">
        <title>Survivors Of The Sea: Transcriptome response of Skeletonema marinoi to long-term dormancy.</title>
        <authorList>
            <person name="Pinder M.I.M."/>
            <person name="Kourtchenko O."/>
            <person name="Robertson E.K."/>
            <person name="Larsson T."/>
            <person name="Maumus F."/>
            <person name="Osuna-Cruz C.M."/>
            <person name="Vancaester E."/>
            <person name="Stenow R."/>
            <person name="Vandepoele K."/>
            <person name="Ploug H."/>
            <person name="Bruchert V."/>
            <person name="Godhe A."/>
            <person name="Topel M."/>
        </authorList>
    </citation>
    <scope>NUCLEOTIDE SEQUENCE</scope>
    <source>
        <strain evidence="5">R05AC</strain>
    </source>
</reference>
<keyword evidence="6" id="KW-1185">Reference proteome</keyword>
<feature type="chain" id="PRO_5042234188" description="M23ase beta-sheet core domain-containing protein" evidence="3">
    <location>
        <begin position="30"/>
        <end position="335"/>
    </location>
</feature>
<dbReference type="EMBL" id="JATAAI010000002">
    <property type="protein sequence ID" value="KAK1747650.1"/>
    <property type="molecule type" value="Genomic_DNA"/>
</dbReference>
<dbReference type="SUPFAM" id="SSF51261">
    <property type="entry name" value="Duplicated hybrid motif"/>
    <property type="match status" value="1"/>
</dbReference>
<evidence type="ECO:0000313" key="5">
    <source>
        <dbReference type="EMBL" id="KAK1747650.1"/>
    </source>
</evidence>
<feature type="region of interest" description="Disordered" evidence="2">
    <location>
        <begin position="35"/>
        <end position="54"/>
    </location>
</feature>
<feature type="domain" description="M23ase beta-sheet core" evidence="4">
    <location>
        <begin position="200"/>
        <end position="299"/>
    </location>
</feature>
<dbReference type="InterPro" id="IPR050570">
    <property type="entry name" value="Cell_wall_metabolism_enzyme"/>
</dbReference>
<keyword evidence="1 3" id="KW-0732">Signal</keyword>
<dbReference type="PANTHER" id="PTHR21666:SF289">
    <property type="entry name" value="L-ALA--D-GLU ENDOPEPTIDASE"/>
    <property type="match status" value="1"/>
</dbReference>
<comment type="caution">
    <text evidence="5">The sequence shown here is derived from an EMBL/GenBank/DDBJ whole genome shotgun (WGS) entry which is preliminary data.</text>
</comment>
<sequence length="335" mass="37471">MMKAQKIRCNKISMILMLLLLVCAAYTSAALSADTKHVDPQPAPPSSSKGGVPQATLQAFGAYPNLLNITHEMRENFHPVVKLPKRKKWKKWIQKRITNKNTKDADDSNNTCNESQIGLMNIYDYILKDYTGKNNNDNDVILQGGKKVPQLLPTREDALEFAKTQKQSKLFDVGRYDEDRRGMYTSSLFDAKDEEKRRTIHVGIDIGAPVGVKIHSFVDGVIHSLGYNDAIGDYGHVIVVEHRISATSKCWVLYGHLDANSIKGKHVGQKIKKGEVIGRIGDTSENGGWTGTHLHFQVAMTPPQTHDMPGVVSLKDREDALLEYVDPRYVLGELY</sequence>
<dbReference type="InterPro" id="IPR011055">
    <property type="entry name" value="Dup_hybrid_motif"/>
</dbReference>
<dbReference type="Pfam" id="PF01551">
    <property type="entry name" value="Peptidase_M23"/>
    <property type="match status" value="1"/>
</dbReference>
<proteinExistence type="predicted"/>
<organism evidence="5 6">
    <name type="scientific">Skeletonema marinoi</name>
    <dbReference type="NCBI Taxonomy" id="267567"/>
    <lineage>
        <taxon>Eukaryota</taxon>
        <taxon>Sar</taxon>
        <taxon>Stramenopiles</taxon>
        <taxon>Ochrophyta</taxon>
        <taxon>Bacillariophyta</taxon>
        <taxon>Coscinodiscophyceae</taxon>
        <taxon>Thalassiosirophycidae</taxon>
        <taxon>Thalassiosirales</taxon>
        <taxon>Skeletonemataceae</taxon>
        <taxon>Skeletonema</taxon>
        <taxon>Skeletonema marinoi-dohrnii complex</taxon>
    </lineage>
</organism>
<protein>
    <recommendedName>
        <fullName evidence="4">M23ase beta-sheet core domain-containing protein</fullName>
    </recommendedName>
</protein>
<evidence type="ECO:0000256" key="3">
    <source>
        <dbReference type="SAM" id="SignalP"/>
    </source>
</evidence>
<dbReference type="Gene3D" id="2.70.70.10">
    <property type="entry name" value="Glucose Permease (Domain IIA)"/>
    <property type="match status" value="1"/>
</dbReference>
<accession>A0AAD8YLY6</accession>
<gene>
    <name evidence="5" type="ORF">QTG54_001613</name>
</gene>
<dbReference type="PANTHER" id="PTHR21666">
    <property type="entry name" value="PEPTIDASE-RELATED"/>
    <property type="match status" value="1"/>
</dbReference>
<dbReference type="InterPro" id="IPR016047">
    <property type="entry name" value="M23ase_b-sheet_dom"/>
</dbReference>
<evidence type="ECO:0000256" key="1">
    <source>
        <dbReference type="ARBA" id="ARBA00022729"/>
    </source>
</evidence>
<evidence type="ECO:0000256" key="2">
    <source>
        <dbReference type="SAM" id="MobiDB-lite"/>
    </source>
</evidence>
<feature type="signal peptide" evidence="3">
    <location>
        <begin position="1"/>
        <end position="29"/>
    </location>
</feature>
<dbReference type="GO" id="GO:0004222">
    <property type="term" value="F:metalloendopeptidase activity"/>
    <property type="evidence" value="ECO:0007669"/>
    <property type="project" value="TreeGrafter"/>
</dbReference>
<evidence type="ECO:0000259" key="4">
    <source>
        <dbReference type="Pfam" id="PF01551"/>
    </source>
</evidence>
<dbReference type="Proteomes" id="UP001224775">
    <property type="component" value="Unassembled WGS sequence"/>
</dbReference>
<name>A0AAD8YLY6_9STRA</name>
<dbReference type="AlphaFoldDB" id="A0AAD8YLY6"/>